<accession>W0SKN0</accession>
<protein>
    <submittedName>
        <fullName evidence="1">Uncharacterized protein</fullName>
    </submittedName>
</protein>
<sequence>MRSHQFDLNPTLFPLEIVVQRLRSYCRNRFGHKALTKKGGWARARAFRLLTCKPWKRRS</sequence>
<evidence type="ECO:0000313" key="1">
    <source>
        <dbReference type="EMBL" id="BAO30418.1"/>
    </source>
</evidence>
<organism evidence="1 2">
    <name type="scientific">Sulfuritalea hydrogenivorans sk43H</name>
    <dbReference type="NCBI Taxonomy" id="1223802"/>
    <lineage>
        <taxon>Bacteria</taxon>
        <taxon>Pseudomonadati</taxon>
        <taxon>Pseudomonadota</taxon>
        <taxon>Betaproteobacteria</taxon>
        <taxon>Nitrosomonadales</taxon>
        <taxon>Sterolibacteriaceae</taxon>
        <taxon>Sulfuritalea</taxon>
    </lineage>
</organism>
<dbReference type="HOGENOM" id="CLU_2959155_0_0_4"/>
<gene>
    <name evidence="1" type="ORF">SUTH_02636</name>
</gene>
<evidence type="ECO:0000313" key="2">
    <source>
        <dbReference type="Proteomes" id="UP000031637"/>
    </source>
</evidence>
<dbReference type="STRING" id="1223802.SUTH_02636"/>
<dbReference type="EMBL" id="AP012547">
    <property type="protein sequence ID" value="BAO30418.1"/>
    <property type="molecule type" value="Genomic_DNA"/>
</dbReference>
<dbReference type="KEGG" id="shd:SUTH_02636"/>
<reference evidence="1 2" key="1">
    <citation type="journal article" date="2014" name="Syst. Appl. Microbiol.">
        <title>Complete genomes of freshwater sulfur oxidizers Sulfuricella denitrificans skB26 and Sulfuritalea hydrogenivorans sk43H: genetic insights into the sulfur oxidation pathway of betaproteobacteria.</title>
        <authorList>
            <person name="Watanabe T."/>
            <person name="Kojima H."/>
            <person name="Fukui M."/>
        </authorList>
    </citation>
    <scope>NUCLEOTIDE SEQUENCE [LARGE SCALE GENOMIC DNA]</scope>
    <source>
        <strain evidence="1">DSM22779</strain>
    </source>
</reference>
<proteinExistence type="predicted"/>
<dbReference type="AlphaFoldDB" id="W0SKN0"/>
<keyword evidence="2" id="KW-1185">Reference proteome</keyword>
<name>W0SKN0_9PROT</name>
<dbReference type="Proteomes" id="UP000031637">
    <property type="component" value="Chromosome"/>
</dbReference>